<evidence type="ECO:0000256" key="7">
    <source>
        <dbReference type="RuleBase" id="RU363032"/>
    </source>
</evidence>
<dbReference type="PANTHER" id="PTHR30193">
    <property type="entry name" value="ABC TRANSPORTER PERMEASE PROTEIN"/>
    <property type="match status" value="1"/>
</dbReference>
<evidence type="ECO:0000256" key="2">
    <source>
        <dbReference type="ARBA" id="ARBA00022448"/>
    </source>
</evidence>
<evidence type="ECO:0000256" key="5">
    <source>
        <dbReference type="ARBA" id="ARBA00022989"/>
    </source>
</evidence>
<gene>
    <name evidence="9" type="ORF">J2736_002138</name>
</gene>
<dbReference type="InterPro" id="IPR051393">
    <property type="entry name" value="ABC_transporter_permease"/>
</dbReference>
<evidence type="ECO:0000259" key="8">
    <source>
        <dbReference type="PROSITE" id="PS50928"/>
    </source>
</evidence>
<reference evidence="9 10" key="1">
    <citation type="submission" date="2023-07" db="EMBL/GenBank/DDBJ databases">
        <title>Sorghum-associated microbial communities from plants grown in Nebraska, USA.</title>
        <authorList>
            <person name="Schachtman D."/>
        </authorList>
    </citation>
    <scope>NUCLEOTIDE SEQUENCE [LARGE SCALE GENOMIC DNA]</scope>
    <source>
        <strain evidence="9 10">CC258</strain>
    </source>
</reference>
<evidence type="ECO:0000313" key="9">
    <source>
        <dbReference type="EMBL" id="MDR6550951.1"/>
    </source>
</evidence>
<name>A0ABU1NTZ6_9BACL</name>
<feature type="transmembrane region" description="Helical" evidence="7">
    <location>
        <begin position="165"/>
        <end position="189"/>
    </location>
</feature>
<protein>
    <submittedName>
        <fullName evidence="9">Multiple sugar transport system permease protein</fullName>
    </submittedName>
</protein>
<organism evidence="9 10">
    <name type="scientific">Paenibacillus qinlingensis</name>
    <dbReference type="NCBI Taxonomy" id="1837343"/>
    <lineage>
        <taxon>Bacteria</taxon>
        <taxon>Bacillati</taxon>
        <taxon>Bacillota</taxon>
        <taxon>Bacilli</taxon>
        <taxon>Bacillales</taxon>
        <taxon>Paenibacillaceae</taxon>
        <taxon>Paenibacillus</taxon>
    </lineage>
</organism>
<comment type="subcellular location">
    <subcellularLocation>
        <location evidence="1 7">Cell membrane</location>
        <topology evidence="1 7">Multi-pass membrane protein</topology>
    </subcellularLocation>
</comment>
<keyword evidence="9" id="KW-0762">Sugar transport</keyword>
<evidence type="ECO:0000256" key="3">
    <source>
        <dbReference type="ARBA" id="ARBA00022475"/>
    </source>
</evidence>
<feature type="transmembrane region" description="Helical" evidence="7">
    <location>
        <begin position="20"/>
        <end position="38"/>
    </location>
</feature>
<keyword evidence="6 7" id="KW-0472">Membrane</keyword>
<feature type="transmembrane region" description="Helical" evidence="7">
    <location>
        <begin position="209"/>
        <end position="231"/>
    </location>
</feature>
<feature type="transmembrane region" description="Helical" evidence="7">
    <location>
        <begin position="113"/>
        <end position="132"/>
    </location>
</feature>
<keyword evidence="5 7" id="KW-1133">Transmembrane helix</keyword>
<dbReference type="Gene3D" id="1.10.3720.10">
    <property type="entry name" value="MetI-like"/>
    <property type="match status" value="1"/>
</dbReference>
<comment type="similarity">
    <text evidence="7">Belongs to the binding-protein-dependent transport system permease family.</text>
</comment>
<dbReference type="SUPFAM" id="SSF161098">
    <property type="entry name" value="MetI-like"/>
    <property type="match status" value="1"/>
</dbReference>
<dbReference type="PROSITE" id="PS50928">
    <property type="entry name" value="ABC_TM1"/>
    <property type="match status" value="1"/>
</dbReference>
<proteinExistence type="inferred from homology"/>
<feature type="transmembrane region" description="Helical" evidence="7">
    <location>
        <begin position="80"/>
        <end position="101"/>
    </location>
</feature>
<keyword evidence="3" id="KW-1003">Cell membrane</keyword>
<dbReference type="Pfam" id="PF00528">
    <property type="entry name" value="BPD_transp_1"/>
    <property type="match status" value="1"/>
</dbReference>
<keyword evidence="4 7" id="KW-0812">Transmembrane</keyword>
<sequence length="298" mass="34055">MTTIRFKRKPIIDQGRAAFFFLLPTALILSLFVFWPILNSFWLSLHQWSLLESDHPYTGLSNYIQLMQDERFWNSVRNTIYFTVGSVPLGIICSLLLALLCNLTLKGMNFFKAIYFLPVISSFAVLSIIWSFLMDPDIGLISYYFHLIGFSVTGWLRDPTLAMPAVILIAIWKNVGFNMVIFMAGLQGISVSLYEAAKIDGANTIQKFWHITVPSLTQTTLFVIIISIIASFQVFDQVFVMTHGGPLFSTETIVYYIYHQGFELLDMGYASSAAWFLFIVVFLITLTQLKLFKYNETD</sequence>
<evidence type="ECO:0000256" key="6">
    <source>
        <dbReference type="ARBA" id="ARBA00023136"/>
    </source>
</evidence>
<evidence type="ECO:0000256" key="1">
    <source>
        <dbReference type="ARBA" id="ARBA00004651"/>
    </source>
</evidence>
<accession>A0ABU1NTZ6</accession>
<evidence type="ECO:0000256" key="4">
    <source>
        <dbReference type="ARBA" id="ARBA00022692"/>
    </source>
</evidence>
<dbReference type="CDD" id="cd06261">
    <property type="entry name" value="TM_PBP2"/>
    <property type="match status" value="1"/>
</dbReference>
<feature type="transmembrane region" description="Helical" evidence="7">
    <location>
        <begin position="138"/>
        <end position="156"/>
    </location>
</feature>
<dbReference type="InterPro" id="IPR035906">
    <property type="entry name" value="MetI-like_sf"/>
</dbReference>
<feature type="transmembrane region" description="Helical" evidence="7">
    <location>
        <begin position="273"/>
        <end position="292"/>
    </location>
</feature>
<dbReference type="EMBL" id="JAVDSB010000002">
    <property type="protein sequence ID" value="MDR6550951.1"/>
    <property type="molecule type" value="Genomic_DNA"/>
</dbReference>
<dbReference type="RefSeq" id="WP_310226189.1">
    <property type="nucleotide sequence ID" value="NZ_JAVDSB010000002.1"/>
</dbReference>
<keyword evidence="10" id="KW-1185">Reference proteome</keyword>
<dbReference type="PANTHER" id="PTHR30193:SF37">
    <property type="entry name" value="INNER MEMBRANE ABC TRANSPORTER PERMEASE PROTEIN YCJO"/>
    <property type="match status" value="1"/>
</dbReference>
<comment type="caution">
    <text evidence="9">The sequence shown here is derived from an EMBL/GenBank/DDBJ whole genome shotgun (WGS) entry which is preliminary data.</text>
</comment>
<keyword evidence="2 7" id="KW-0813">Transport</keyword>
<dbReference type="Proteomes" id="UP001267290">
    <property type="component" value="Unassembled WGS sequence"/>
</dbReference>
<evidence type="ECO:0000313" key="10">
    <source>
        <dbReference type="Proteomes" id="UP001267290"/>
    </source>
</evidence>
<feature type="domain" description="ABC transmembrane type-1" evidence="8">
    <location>
        <begin position="76"/>
        <end position="288"/>
    </location>
</feature>
<feature type="transmembrane region" description="Helical" evidence="7">
    <location>
        <begin position="238"/>
        <end position="258"/>
    </location>
</feature>
<dbReference type="InterPro" id="IPR000515">
    <property type="entry name" value="MetI-like"/>
</dbReference>